<dbReference type="SUPFAM" id="SSF82771">
    <property type="entry name" value="GIY-YIG endonuclease"/>
    <property type="match status" value="1"/>
</dbReference>
<dbReference type="Proteomes" id="UP000198828">
    <property type="component" value="Unassembled WGS sequence"/>
</dbReference>
<name>A0A1H3C1E9_9FIRM</name>
<dbReference type="Gene3D" id="3.40.1440.10">
    <property type="entry name" value="GIY-YIG endonuclease"/>
    <property type="match status" value="1"/>
</dbReference>
<sequence>MKDSRENIIYIGKSKCLNKRVRSYFQRNIDFNKIKQLVFNIYDIETIITDTHLEAQILECSLIKKHKPIYNSQFKNDKKYVYLTIKNDSQNLLTITLNKENEYSYGPYRSRNTLMELVRLLRNIYPIIKGEELYKFSYHPLPINCHGNDFNENRKSLIDILSQEKSLETFLSLIKTKMEDASCQLQFERASYYRDLLSALNYLYHSNKVDITKGRKVLAGERLDDGYKLFYIIDGNLVSKKKFSKINRELIKDFLTNMEKFKSHDTTNKDEKSNLDFKTIISRELKTNLSMQIQYIDDILNLDIIIDFLNRL</sequence>
<dbReference type="PROSITE" id="PS50151">
    <property type="entry name" value="UVR"/>
    <property type="match status" value="1"/>
</dbReference>
<reference evidence="3 4" key="1">
    <citation type="submission" date="2016-10" db="EMBL/GenBank/DDBJ databases">
        <authorList>
            <person name="de Groot N.N."/>
        </authorList>
    </citation>
    <scope>NUCLEOTIDE SEQUENCE [LARGE SCALE GENOMIC DNA]</scope>
    <source>
        <strain evidence="3 4">DSM 23310</strain>
    </source>
</reference>
<dbReference type="CDD" id="cd10434">
    <property type="entry name" value="GIY-YIG_UvrC_Cho"/>
    <property type="match status" value="1"/>
</dbReference>
<gene>
    <name evidence="3" type="ORF">SAMN05660923_02389</name>
</gene>
<dbReference type="PANTHER" id="PTHR30562">
    <property type="entry name" value="UVRC/OXIDOREDUCTASE"/>
    <property type="match status" value="1"/>
</dbReference>
<dbReference type="InterPro" id="IPR000305">
    <property type="entry name" value="GIY-YIG_endonuc"/>
</dbReference>
<dbReference type="Pfam" id="PF02151">
    <property type="entry name" value="UVR"/>
    <property type="match status" value="1"/>
</dbReference>
<dbReference type="Pfam" id="PF01541">
    <property type="entry name" value="GIY-YIG"/>
    <property type="match status" value="1"/>
</dbReference>
<keyword evidence="4" id="KW-1185">Reference proteome</keyword>
<evidence type="ECO:0000313" key="3">
    <source>
        <dbReference type="EMBL" id="SDX48013.1"/>
    </source>
</evidence>
<dbReference type="InterPro" id="IPR035901">
    <property type="entry name" value="GIY-YIG_endonuc_sf"/>
</dbReference>
<dbReference type="SMART" id="SM00465">
    <property type="entry name" value="GIYc"/>
    <property type="match status" value="1"/>
</dbReference>
<feature type="domain" description="GIY-YIG" evidence="2">
    <location>
        <begin position="1"/>
        <end position="72"/>
    </location>
</feature>
<dbReference type="AlphaFoldDB" id="A0A1H3C1E9"/>
<dbReference type="InterPro" id="IPR001943">
    <property type="entry name" value="UVR_dom"/>
</dbReference>
<dbReference type="SUPFAM" id="SSF46600">
    <property type="entry name" value="C-terminal UvrC-binding domain of UvrB"/>
    <property type="match status" value="1"/>
</dbReference>
<evidence type="ECO:0000259" key="2">
    <source>
        <dbReference type="PROSITE" id="PS50164"/>
    </source>
</evidence>
<dbReference type="GO" id="GO:0006289">
    <property type="term" value="P:nucleotide-excision repair"/>
    <property type="evidence" value="ECO:0007669"/>
    <property type="project" value="InterPro"/>
</dbReference>
<proteinExistence type="predicted"/>
<dbReference type="PANTHER" id="PTHR30562:SF1">
    <property type="entry name" value="UVRABC SYSTEM PROTEIN C"/>
    <property type="match status" value="1"/>
</dbReference>
<dbReference type="InterPro" id="IPR036876">
    <property type="entry name" value="UVR_dom_sf"/>
</dbReference>
<evidence type="ECO:0000313" key="4">
    <source>
        <dbReference type="Proteomes" id="UP000198828"/>
    </source>
</evidence>
<dbReference type="GO" id="GO:0009380">
    <property type="term" value="C:excinuclease repair complex"/>
    <property type="evidence" value="ECO:0007669"/>
    <property type="project" value="TreeGrafter"/>
</dbReference>
<feature type="domain" description="UVR" evidence="1">
    <location>
        <begin position="168"/>
        <end position="203"/>
    </location>
</feature>
<dbReference type="InterPro" id="IPR050066">
    <property type="entry name" value="UvrABC_protein_C"/>
</dbReference>
<protein>
    <submittedName>
        <fullName evidence="3">Excinuclease ABC subunit C</fullName>
    </submittedName>
</protein>
<accession>A0A1H3C1E9</accession>
<dbReference type="InterPro" id="IPR047296">
    <property type="entry name" value="GIY-YIG_UvrC_Cho"/>
</dbReference>
<dbReference type="PROSITE" id="PS50164">
    <property type="entry name" value="GIY_YIG"/>
    <property type="match status" value="1"/>
</dbReference>
<evidence type="ECO:0000259" key="1">
    <source>
        <dbReference type="PROSITE" id="PS50151"/>
    </source>
</evidence>
<dbReference type="EMBL" id="FNNG01000011">
    <property type="protein sequence ID" value="SDX48013.1"/>
    <property type="molecule type" value="Genomic_DNA"/>
</dbReference>
<organism evidence="3 4">
    <name type="scientific">Tepidimicrobium xylanilyticum</name>
    <dbReference type="NCBI Taxonomy" id="1123352"/>
    <lineage>
        <taxon>Bacteria</taxon>
        <taxon>Bacillati</taxon>
        <taxon>Bacillota</taxon>
        <taxon>Tissierellia</taxon>
        <taxon>Tissierellales</taxon>
        <taxon>Tepidimicrobiaceae</taxon>
        <taxon>Tepidimicrobium</taxon>
    </lineage>
</organism>